<dbReference type="Proteomes" id="UP000016923">
    <property type="component" value="Unassembled WGS sequence"/>
</dbReference>
<feature type="compositionally biased region" description="Gly residues" evidence="6">
    <location>
        <begin position="1081"/>
        <end position="1104"/>
    </location>
</feature>
<dbReference type="GO" id="GO:1990112">
    <property type="term" value="C:RQC complex"/>
    <property type="evidence" value="ECO:0007669"/>
    <property type="project" value="TreeGrafter"/>
</dbReference>
<dbReference type="GO" id="GO:1990116">
    <property type="term" value="P:ribosome-associated ubiquitin-dependent protein catabolic process"/>
    <property type="evidence" value="ECO:0007669"/>
    <property type="project" value="TreeGrafter"/>
</dbReference>
<feature type="domain" description="NFACT RNA-binding" evidence="7">
    <location>
        <begin position="604"/>
        <end position="721"/>
    </location>
</feature>
<dbReference type="PANTHER" id="PTHR15239:SF6">
    <property type="entry name" value="RIBOSOME QUALITY CONTROL COMPLEX SUBUNIT NEMF"/>
    <property type="match status" value="1"/>
</dbReference>
<dbReference type="AlphaFoldDB" id="S3BTP7"/>
<evidence type="ECO:0000313" key="9">
    <source>
        <dbReference type="EMBL" id="EPE04629.1"/>
    </source>
</evidence>
<feature type="compositionally biased region" description="Low complexity" evidence="6">
    <location>
        <begin position="843"/>
        <end position="858"/>
    </location>
</feature>
<dbReference type="GO" id="GO:0072344">
    <property type="term" value="P:rescue of stalled ribosome"/>
    <property type="evidence" value="ECO:0007669"/>
    <property type="project" value="TreeGrafter"/>
</dbReference>
<dbReference type="eggNOG" id="KOG2030">
    <property type="taxonomic scope" value="Eukaryota"/>
</dbReference>
<feature type="region of interest" description="Disordered" evidence="6">
    <location>
        <begin position="762"/>
        <end position="863"/>
    </location>
</feature>
<dbReference type="Pfam" id="PF05670">
    <property type="entry name" value="NFACT-R_1"/>
    <property type="match status" value="1"/>
</dbReference>
<evidence type="ECO:0000313" key="10">
    <source>
        <dbReference type="Proteomes" id="UP000016923"/>
    </source>
</evidence>
<feature type="compositionally biased region" description="Acidic residues" evidence="6">
    <location>
        <begin position="765"/>
        <end position="775"/>
    </location>
</feature>
<dbReference type="HOGENOM" id="CLU_003612_1_1_1"/>
<evidence type="ECO:0000259" key="7">
    <source>
        <dbReference type="Pfam" id="PF05670"/>
    </source>
</evidence>
<proteinExistence type="inferred from homology"/>
<protein>
    <recommendedName>
        <fullName evidence="5">Ribosome quality control complex subunit 2</fullName>
    </recommendedName>
</protein>
<evidence type="ECO:0000256" key="2">
    <source>
        <dbReference type="ARBA" id="ARBA00008318"/>
    </source>
</evidence>
<feature type="region of interest" description="Disordered" evidence="6">
    <location>
        <begin position="209"/>
        <end position="232"/>
    </location>
</feature>
<dbReference type="Gene3D" id="2.30.310.10">
    <property type="entry name" value="ibrinogen binding protein from staphylococcus aureus domain"/>
    <property type="match status" value="1"/>
</dbReference>
<keyword evidence="3" id="KW-0963">Cytoplasm</keyword>
<dbReference type="PANTHER" id="PTHR15239">
    <property type="entry name" value="NUCLEAR EXPORT MEDIATOR FACTOR NEMF"/>
    <property type="match status" value="1"/>
</dbReference>
<name>S3BTP7_OPHP1</name>
<evidence type="ECO:0000256" key="6">
    <source>
        <dbReference type="SAM" id="MobiDB-lite"/>
    </source>
</evidence>
<dbReference type="OrthoDB" id="207084at2759"/>
<dbReference type="GO" id="GO:0000049">
    <property type="term" value="F:tRNA binding"/>
    <property type="evidence" value="ECO:0007669"/>
    <property type="project" value="TreeGrafter"/>
</dbReference>
<dbReference type="FunFam" id="2.30.310.10:FF:000003">
    <property type="entry name" value="Zinc knuckle domain containing protein"/>
    <property type="match status" value="1"/>
</dbReference>
<reference evidence="9 10" key="1">
    <citation type="journal article" date="2013" name="BMC Genomics">
        <title>The genome and transcriptome of the pine saprophyte Ophiostoma piceae, and a comparison with the bark beetle-associated pine pathogen Grosmannia clavigera.</title>
        <authorList>
            <person name="Haridas S."/>
            <person name="Wang Y."/>
            <person name="Lim L."/>
            <person name="Massoumi Alamouti S."/>
            <person name="Jackman S."/>
            <person name="Docking R."/>
            <person name="Robertson G."/>
            <person name="Birol I."/>
            <person name="Bohlmann J."/>
            <person name="Breuil C."/>
        </authorList>
    </citation>
    <scope>NUCLEOTIDE SEQUENCE [LARGE SCALE GENOMIC DNA]</scope>
    <source>
        <strain evidence="9 10">UAMH 11346</strain>
    </source>
</reference>
<dbReference type="OMA" id="MFLEFFA"/>
<feature type="compositionally biased region" description="Acidic residues" evidence="6">
    <location>
        <begin position="787"/>
        <end position="825"/>
    </location>
</feature>
<evidence type="ECO:0000256" key="5">
    <source>
        <dbReference type="ARBA" id="ARBA00070414"/>
    </source>
</evidence>
<dbReference type="VEuPathDB" id="FungiDB:F503_06178"/>
<accession>S3BTP7</accession>
<feature type="domain" description="NFACT protein C-terminal" evidence="8">
    <location>
        <begin position="966"/>
        <end position="1078"/>
    </location>
</feature>
<comment type="subcellular location">
    <subcellularLocation>
        <location evidence="1">Cytoplasm</location>
    </subcellularLocation>
</comment>
<dbReference type="InterPro" id="IPR008532">
    <property type="entry name" value="NFACT_RNA-bd"/>
</dbReference>
<feature type="compositionally biased region" description="Basic and acidic residues" evidence="6">
    <location>
        <begin position="833"/>
        <end position="842"/>
    </location>
</feature>
<organism evidence="9 10">
    <name type="scientific">Ophiostoma piceae (strain UAMH 11346)</name>
    <name type="common">Sap stain fungus</name>
    <dbReference type="NCBI Taxonomy" id="1262450"/>
    <lineage>
        <taxon>Eukaryota</taxon>
        <taxon>Fungi</taxon>
        <taxon>Dikarya</taxon>
        <taxon>Ascomycota</taxon>
        <taxon>Pezizomycotina</taxon>
        <taxon>Sordariomycetes</taxon>
        <taxon>Sordariomycetidae</taxon>
        <taxon>Ophiostomatales</taxon>
        <taxon>Ophiostomataceae</taxon>
        <taxon>Ophiostoma</taxon>
    </lineage>
</organism>
<feature type="compositionally biased region" description="Basic and acidic residues" evidence="6">
    <location>
        <begin position="901"/>
        <end position="944"/>
    </location>
</feature>
<dbReference type="InterPro" id="IPR021846">
    <property type="entry name" value="NFACT-C"/>
</dbReference>
<evidence type="ECO:0000256" key="4">
    <source>
        <dbReference type="ARBA" id="ARBA00023054"/>
    </source>
</evidence>
<dbReference type="Pfam" id="PF05833">
    <property type="entry name" value="NFACT_N"/>
    <property type="match status" value="1"/>
</dbReference>
<keyword evidence="10" id="KW-1185">Reference proteome</keyword>
<feature type="region of interest" description="Disordered" evidence="6">
    <location>
        <begin position="1081"/>
        <end position="1110"/>
    </location>
</feature>
<feature type="region of interest" description="Disordered" evidence="6">
    <location>
        <begin position="901"/>
        <end position="974"/>
    </location>
</feature>
<evidence type="ECO:0000256" key="1">
    <source>
        <dbReference type="ARBA" id="ARBA00004496"/>
    </source>
</evidence>
<sequence length="1110" mass="121156">MKQRFSSLDVRAISHELNASLVGTRISNVYDLIPPSASSGSSSASSSRTILLRFSKNQDKYQLVVDSGFRCHLTAYDARAASGAGGAGAGNAPSTFVSRLRSFLNGRFVSGVSQVGVDRIIELRFSDGQFRLYLEFFAAGNIVLTDAASKVLALQRTVAAFRSASLDVTLNVNSTYAIGARQNAAQGSIPPLSLESVREVLEKAIAADAPRLGPDGKPLPSQPKKKKKQSLSRTLGMHYTDLAQVLIDHWMLVTNFDTVNKASPADILADEGRLKEVLKVLEDARSQAEGFTKSGPKCPGVIIATKKKQVEGEVEAEVEHKNDVEAGVEKTADDADAAAAPPAPSANANLDFIDFHPFSPRQFENDPEYIVLHFESFNKTADEFYSHLQGLKANRQVHQQESMASKKLEATKRDQAQRIETLQEQQQRNVRKAAAIEANQDWVQAALDAINEQLQQGVDWENLGHIIENSANSNPVAAMFKLPLHIAEGYVTLTLDENPEDGWEEEFYEDEEADYKYDENEQERSTLDVDVKLALSAWGNAREYYDQKRVAAVKEQKTKEVTSMALRNAEKKVAEELKRVQAKTAASGKPGAPQLIRRPQWFEKFAWFVSSDGYLVLAAKDPQQCEMLYRRYFSRNDIYVHADIKGSPGIVAIKNRTDVVGENAGVVPPATLAQAGCLAVCASEAWETKAGMGAYWVRADQVSKATSRGEILPPGVFDIRGEKNHMPPPQRVLGFGVMFKISDASKGNHTKHQILSIEEITSGAGDEDEEEEEAAPEAAHEQAAAEVQEETTEEPAAEDTTPEENVKDEDEEVEAKEEQELEEETALAAAPEWKGKGREHLRSTSPTPSRASTTNSANAISKRTLKAKAKKLAKYKDQDEDERVAAERLFGVAAGREKAEAKAKAKAQREAEAAAYEERRRAQKEKQMQKMRDFEAARQAKLEAGDADPGDAGVGDADEGDDPENGSLDVLTSIVGRPAPGDEILEIIPVCAPWMALSRLKYKVKLQPGQIKKGRAARDMLERWKRAGESTGGKVNTNVVDVESRDPERIWPRETELFSGMKMEEAANCMPVGKVTIMLGGGMGGSGGGKGGGKAGGKGSGRGSKSGKKR</sequence>
<dbReference type="GO" id="GO:0005737">
    <property type="term" value="C:cytoplasm"/>
    <property type="evidence" value="ECO:0007669"/>
    <property type="project" value="UniProtKB-SubCell"/>
</dbReference>
<dbReference type="EMBL" id="KE148159">
    <property type="protein sequence ID" value="EPE04629.1"/>
    <property type="molecule type" value="Genomic_DNA"/>
</dbReference>
<evidence type="ECO:0000256" key="3">
    <source>
        <dbReference type="ARBA" id="ARBA00022490"/>
    </source>
</evidence>
<gene>
    <name evidence="9" type="ORF">F503_06178</name>
</gene>
<dbReference type="STRING" id="1262450.S3BTP7"/>
<dbReference type="GO" id="GO:0043023">
    <property type="term" value="F:ribosomal large subunit binding"/>
    <property type="evidence" value="ECO:0007669"/>
    <property type="project" value="TreeGrafter"/>
</dbReference>
<dbReference type="InterPro" id="IPR051608">
    <property type="entry name" value="RQC_Subunit_NEMF"/>
</dbReference>
<dbReference type="Pfam" id="PF11923">
    <property type="entry name" value="NFACT-C"/>
    <property type="match status" value="1"/>
</dbReference>
<comment type="similarity">
    <text evidence="2">Belongs to the NEMF family.</text>
</comment>
<evidence type="ECO:0000259" key="8">
    <source>
        <dbReference type="Pfam" id="PF11923"/>
    </source>
</evidence>
<keyword evidence="4" id="KW-0175">Coiled coil</keyword>